<dbReference type="PATRIC" id="fig|1675527.3.peg.1919"/>
<dbReference type="EMBL" id="LFTY01000002">
    <property type="protein sequence ID" value="KMW56867.1"/>
    <property type="molecule type" value="Genomic_DNA"/>
</dbReference>
<accession>A0A0J9E2F3</accession>
<proteinExistence type="predicted"/>
<reference evidence="1 2" key="1">
    <citation type="submission" date="2015-06" db="EMBL/GenBank/DDBJ databases">
        <title>Draft genome sequence of an Alphaproteobacteria species associated to the Mediterranean sponge Oscarella lobularis.</title>
        <authorList>
            <person name="Jourda C."/>
            <person name="Santini S."/>
            <person name="Claverie J.-M."/>
        </authorList>
    </citation>
    <scope>NUCLEOTIDE SEQUENCE [LARGE SCALE GENOMIC DNA]</scope>
    <source>
        <strain evidence="1">IGS</strain>
    </source>
</reference>
<dbReference type="Proteomes" id="UP000037178">
    <property type="component" value="Unassembled WGS sequence"/>
</dbReference>
<name>A0A0J9E2F3_9RHOB</name>
<evidence type="ECO:0000313" key="2">
    <source>
        <dbReference type="Proteomes" id="UP000037178"/>
    </source>
</evidence>
<protein>
    <submittedName>
        <fullName evidence="1">Uncharacterized protein</fullName>
    </submittedName>
</protein>
<organism evidence="1 2">
    <name type="scientific">Candidatus Rhodobacter oscarellae</name>
    <dbReference type="NCBI Taxonomy" id="1675527"/>
    <lineage>
        <taxon>Bacteria</taxon>
        <taxon>Pseudomonadati</taxon>
        <taxon>Pseudomonadota</taxon>
        <taxon>Alphaproteobacteria</taxon>
        <taxon>Rhodobacterales</taxon>
        <taxon>Rhodobacter group</taxon>
        <taxon>Rhodobacter</taxon>
    </lineage>
</organism>
<sequence length="43" mass="4358">MHRPNTGVGTVYRRAAVVSTGKADSAHGAEIGGLPALAARRAN</sequence>
<dbReference type="STRING" id="1675527.AIOL_001824"/>
<keyword evidence="2" id="KW-1185">Reference proteome</keyword>
<comment type="caution">
    <text evidence="1">The sequence shown here is derived from an EMBL/GenBank/DDBJ whole genome shotgun (WGS) entry which is preliminary data.</text>
</comment>
<evidence type="ECO:0000313" key="1">
    <source>
        <dbReference type="EMBL" id="KMW56867.1"/>
    </source>
</evidence>
<gene>
    <name evidence="1" type="ORF">AIOL_001824</name>
</gene>
<dbReference type="AlphaFoldDB" id="A0A0J9E2F3"/>